<evidence type="ECO:0000313" key="12">
    <source>
        <dbReference type="Proteomes" id="UP000198953"/>
    </source>
</evidence>
<keyword evidence="5" id="KW-0201">Cytochrome c-type biogenesis</keyword>
<dbReference type="Proteomes" id="UP000198953">
    <property type="component" value="Unassembled WGS sequence"/>
</dbReference>
<evidence type="ECO:0000256" key="8">
    <source>
        <dbReference type="SAM" id="MobiDB-lite"/>
    </source>
</evidence>
<name>A0A1H7I376_9ACTN</name>
<evidence type="ECO:0000256" key="5">
    <source>
        <dbReference type="ARBA" id="ARBA00022748"/>
    </source>
</evidence>
<dbReference type="RefSeq" id="WP_218153856.1">
    <property type="nucleotide sequence ID" value="NZ_FOBF01000002.1"/>
</dbReference>
<evidence type="ECO:0000256" key="9">
    <source>
        <dbReference type="SAM" id="Phobius"/>
    </source>
</evidence>
<comment type="subcellular location">
    <subcellularLocation>
        <location evidence="1">Membrane</location>
        <topology evidence="1">Multi-pass membrane protein</topology>
    </subcellularLocation>
</comment>
<evidence type="ECO:0000256" key="1">
    <source>
        <dbReference type="ARBA" id="ARBA00004141"/>
    </source>
</evidence>
<feature type="domain" description="Cytochrome c assembly protein" evidence="10">
    <location>
        <begin position="31"/>
        <end position="186"/>
    </location>
</feature>
<comment type="similarity">
    <text evidence="2">Belongs to the CcmC/CycZ/HelC family.</text>
</comment>
<evidence type="ECO:0000313" key="11">
    <source>
        <dbReference type="EMBL" id="SEK55890.1"/>
    </source>
</evidence>
<dbReference type="InterPro" id="IPR003557">
    <property type="entry name" value="Cyt_c_biogenesis_CcmC"/>
</dbReference>
<organism evidence="11 12">
    <name type="scientific">Nonomuraea pusilla</name>
    <dbReference type="NCBI Taxonomy" id="46177"/>
    <lineage>
        <taxon>Bacteria</taxon>
        <taxon>Bacillati</taxon>
        <taxon>Actinomycetota</taxon>
        <taxon>Actinomycetes</taxon>
        <taxon>Streptosporangiales</taxon>
        <taxon>Streptosporangiaceae</taxon>
        <taxon>Nonomuraea</taxon>
    </lineage>
</organism>
<dbReference type="STRING" id="46177.SAMN05660976_00648"/>
<feature type="compositionally biased region" description="Polar residues" evidence="8">
    <location>
        <begin position="1"/>
        <end position="16"/>
    </location>
</feature>
<feature type="transmembrane region" description="Helical" evidence="9">
    <location>
        <begin position="162"/>
        <end position="184"/>
    </location>
</feature>
<feature type="transmembrane region" description="Helical" evidence="9">
    <location>
        <begin position="26"/>
        <end position="45"/>
    </location>
</feature>
<evidence type="ECO:0000256" key="4">
    <source>
        <dbReference type="ARBA" id="ARBA00022692"/>
    </source>
</evidence>
<evidence type="ECO:0000256" key="6">
    <source>
        <dbReference type="ARBA" id="ARBA00022989"/>
    </source>
</evidence>
<feature type="transmembrane region" description="Helical" evidence="9">
    <location>
        <begin position="97"/>
        <end position="116"/>
    </location>
</feature>
<dbReference type="GO" id="GO:0005886">
    <property type="term" value="C:plasma membrane"/>
    <property type="evidence" value="ECO:0007669"/>
    <property type="project" value="TreeGrafter"/>
</dbReference>
<evidence type="ECO:0000256" key="3">
    <source>
        <dbReference type="ARBA" id="ARBA00016463"/>
    </source>
</evidence>
<dbReference type="InterPro" id="IPR002541">
    <property type="entry name" value="Cyt_c_assembly"/>
</dbReference>
<feature type="region of interest" description="Disordered" evidence="8">
    <location>
        <begin position="1"/>
        <end position="24"/>
    </location>
</feature>
<dbReference type="PANTHER" id="PTHR30071:SF1">
    <property type="entry name" value="CYTOCHROME B_B6 PROTEIN-RELATED"/>
    <property type="match status" value="1"/>
</dbReference>
<keyword evidence="4 9" id="KW-0812">Transmembrane</keyword>
<protein>
    <recommendedName>
        <fullName evidence="3">Heme exporter protein C</fullName>
    </recommendedName>
</protein>
<dbReference type="GO" id="GO:0015232">
    <property type="term" value="F:heme transmembrane transporter activity"/>
    <property type="evidence" value="ECO:0007669"/>
    <property type="project" value="InterPro"/>
</dbReference>
<dbReference type="PRINTS" id="PR01386">
    <property type="entry name" value="CCMCBIOGNSIS"/>
</dbReference>
<evidence type="ECO:0000259" key="10">
    <source>
        <dbReference type="Pfam" id="PF01578"/>
    </source>
</evidence>
<evidence type="ECO:0000256" key="2">
    <source>
        <dbReference type="ARBA" id="ARBA00005840"/>
    </source>
</evidence>
<keyword evidence="12" id="KW-1185">Reference proteome</keyword>
<reference evidence="11 12" key="1">
    <citation type="submission" date="2016-10" db="EMBL/GenBank/DDBJ databases">
        <authorList>
            <person name="de Groot N.N."/>
        </authorList>
    </citation>
    <scope>NUCLEOTIDE SEQUENCE [LARGE SCALE GENOMIC DNA]</scope>
    <source>
        <strain evidence="11 12">DSM 43357</strain>
    </source>
</reference>
<dbReference type="PANTHER" id="PTHR30071">
    <property type="entry name" value="HEME EXPORTER PROTEIN C"/>
    <property type="match status" value="1"/>
</dbReference>
<keyword evidence="6 9" id="KW-1133">Transmembrane helix</keyword>
<sequence length="258" mass="26752">MANSGTTRARSGQAQRTGRPERTERALGAGAGAAALVALVLGLAVAPPDALQGQPQRLMYVHVPAAWTAYAAFAVVLAAGAAHLLGRPPFWDRLARAAAELGAGMTALALALGVLWGRPVWGVWWTWDPRIVSTAAMLLVYLACLGVRAWPADPRAGARAAAVTGIAGFGVVPVVHFSVLWWPALHQPPSVLRPAGAVPVDPPMLAALAVGVVAFLLAGAWVVTRRVRALDVRPTVPVRVPAGAPAHHGERVPAGSAW</sequence>
<accession>A0A1H7I376</accession>
<keyword evidence="7 9" id="KW-0472">Membrane</keyword>
<evidence type="ECO:0000256" key="7">
    <source>
        <dbReference type="ARBA" id="ARBA00023136"/>
    </source>
</evidence>
<dbReference type="Pfam" id="PF01578">
    <property type="entry name" value="Cytochrom_C_asm"/>
    <property type="match status" value="1"/>
</dbReference>
<feature type="transmembrane region" description="Helical" evidence="9">
    <location>
        <begin position="204"/>
        <end position="223"/>
    </location>
</feature>
<feature type="transmembrane region" description="Helical" evidence="9">
    <location>
        <begin position="65"/>
        <end position="85"/>
    </location>
</feature>
<proteinExistence type="inferred from homology"/>
<gene>
    <name evidence="11" type="ORF">SAMN05660976_00648</name>
</gene>
<dbReference type="AlphaFoldDB" id="A0A1H7I376"/>
<dbReference type="EMBL" id="FOBF01000002">
    <property type="protein sequence ID" value="SEK55890.1"/>
    <property type="molecule type" value="Genomic_DNA"/>
</dbReference>
<dbReference type="InterPro" id="IPR045062">
    <property type="entry name" value="Cyt_c_biogenesis_CcsA/CcmC"/>
</dbReference>
<dbReference type="GO" id="GO:0017004">
    <property type="term" value="P:cytochrome complex assembly"/>
    <property type="evidence" value="ECO:0007669"/>
    <property type="project" value="UniProtKB-KW"/>
</dbReference>
<dbReference type="GO" id="GO:0020037">
    <property type="term" value="F:heme binding"/>
    <property type="evidence" value="ECO:0007669"/>
    <property type="project" value="InterPro"/>
</dbReference>
<feature type="transmembrane region" description="Helical" evidence="9">
    <location>
        <begin position="131"/>
        <end position="150"/>
    </location>
</feature>